<organism evidence="2 3">
    <name type="scientific">Plasmodium yoelii yoelii</name>
    <dbReference type="NCBI Taxonomy" id="73239"/>
    <lineage>
        <taxon>Eukaryota</taxon>
        <taxon>Sar</taxon>
        <taxon>Alveolata</taxon>
        <taxon>Apicomplexa</taxon>
        <taxon>Aconoidasida</taxon>
        <taxon>Haemosporida</taxon>
        <taxon>Plasmodiidae</taxon>
        <taxon>Plasmodium</taxon>
        <taxon>Plasmodium (Vinckeia)</taxon>
    </lineage>
</organism>
<feature type="transmembrane region" description="Helical" evidence="1">
    <location>
        <begin position="6"/>
        <end position="23"/>
    </location>
</feature>
<keyword evidence="1" id="KW-0472">Membrane</keyword>
<evidence type="ECO:0000256" key="1">
    <source>
        <dbReference type="SAM" id="Phobius"/>
    </source>
</evidence>
<comment type="caution">
    <text evidence="2">The sequence shown here is derived from an EMBL/GenBank/DDBJ whole genome shotgun (WGS) entry which is preliminary data.</text>
</comment>
<name>Q7R884_PLAYO</name>
<accession>Q7R884</accession>
<keyword evidence="3" id="KW-1185">Reference proteome</keyword>
<dbReference type="PaxDb" id="73239-Q7R884"/>
<evidence type="ECO:0000313" key="3">
    <source>
        <dbReference type="Proteomes" id="UP000008553"/>
    </source>
</evidence>
<gene>
    <name evidence="2" type="ORF">PY07339</name>
</gene>
<reference evidence="2 3" key="1">
    <citation type="journal article" date="2002" name="Nature">
        <title>Genome sequence and comparative analysis of the model rodent malaria parasite Plasmodium yoelii yoelii.</title>
        <authorList>
            <person name="Carlton J.M."/>
            <person name="Angiuoli S.V."/>
            <person name="Suh B.B."/>
            <person name="Kooij T.W."/>
            <person name="Pertea M."/>
            <person name="Silva J.C."/>
            <person name="Ermolaeva M.D."/>
            <person name="Allen J.E."/>
            <person name="Selengut J.D."/>
            <person name="Koo H.L."/>
            <person name="Peterson J.D."/>
            <person name="Pop M."/>
            <person name="Kosack D.S."/>
            <person name="Shumway M.F."/>
            <person name="Bidwell S.L."/>
            <person name="Shallom S.J."/>
            <person name="van Aken S.E."/>
            <person name="Riedmuller S.B."/>
            <person name="Feldblyum T.V."/>
            <person name="Cho J.K."/>
            <person name="Quackenbush J."/>
            <person name="Sedegah M."/>
            <person name="Shoaibi A."/>
            <person name="Cummings L.M."/>
            <person name="Florens L."/>
            <person name="Yates J.R."/>
            <person name="Raine J.D."/>
            <person name="Sinden R.E."/>
            <person name="Harris M.A."/>
            <person name="Cunningham D.A."/>
            <person name="Preiser P.R."/>
            <person name="Bergman L.W."/>
            <person name="Vaidya A.B."/>
            <person name="van Lin L.H."/>
            <person name="Janse C.J."/>
            <person name="Waters A.P."/>
            <person name="Smith H.O."/>
            <person name="White O.R."/>
            <person name="Salzberg S.L."/>
            <person name="Venter J.C."/>
            <person name="Fraser C.M."/>
            <person name="Hoffman S.L."/>
            <person name="Gardner M.J."/>
            <person name="Carucci D.J."/>
        </authorList>
    </citation>
    <scope>NUCLEOTIDE SEQUENCE [LARGE SCALE GENOMIC DNA]</scope>
    <source>
        <strain evidence="2 3">17XNL</strain>
    </source>
</reference>
<dbReference type="InParanoid" id="Q7R884"/>
<protein>
    <submittedName>
        <fullName evidence="2">Uncharacterized protein</fullName>
    </submittedName>
</protein>
<dbReference type="Proteomes" id="UP000008553">
    <property type="component" value="Unassembled WGS sequence"/>
</dbReference>
<keyword evidence="1" id="KW-1133">Transmembrane helix</keyword>
<proteinExistence type="predicted"/>
<dbReference type="EMBL" id="AABL01002667">
    <property type="protein sequence ID" value="EAA19744.1"/>
    <property type="molecule type" value="Genomic_DNA"/>
</dbReference>
<sequence>LNLFKYIFISIIILFFFTKLYFYSFYFSAMLQGVEVLCNLPILYIFKDTYQLHPGNLYYPNL</sequence>
<keyword evidence="1" id="KW-0812">Transmembrane</keyword>
<dbReference type="AlphaFoldDB" id="Q7R884"/>
<evidence type="ECO:0000313" key="2">
    <source>
        <dbReference type="EMBL" id="EAA19744.1"/>
    </source>
</evidence>
<feature type="non-terminal residue" evidence="2">
    <location>
        <position position="1"/>
    </location>
</feature>